<evidence type="ECO:0000313" key="2">
    <source>
        <dbReference type="Proteomes" id="UP000324222"/>
    </source>
</evidence>
<reference evidence="1 2" key="1">
    <citation type="submission" date="2019-05" db="EMBL/GenBank/DDBJ databases">
        <title>Another draft genome of Portunus trituberculatus and its Hox gene families provides insights of decapod evolution.</title>
        <authorList>
            <person name="Jeong J.-H."/>
            <person name="Song I."/>
            <person name="Kim S."/>
            <person name="Choi T."/>
            <person name="Kim D."/>
            <person name="Ryu S."/>
            <person name="Kim W."/>
        </authorList>
    </citation>
    <scope>NUCLEOTIDE SEQUENCE [LARGE SCALE GENOMIC DNA]</scope>
    <source>
        <tissue evidence="1">Muscle</tissue>
    </source>
</reference>
<name>A0A5B7K8P8_PORTR</name>
<dbReference type="EMBL" id="VSRR010125732">
    <property type="protein sequence ID" value="MPD01095.1"/>
    <property type="molecule type" value="Genomic_DNA"/>
</dbReference>
<protein>
    <submittedName>
        <fullName evidence="1">Uncharacterized protein</fullName>
    </submittedName>
</protein>
<keyword evidence="2" id="KW-1185">Reference proteome</keyword>
<dbReference type="AlphaFoldDB" id="A0A5B7K8P8"/>
<proteinExistence type="predicted"/>
<gene>
    <name evidence="1" type="ORF">E2C01_096607</name>
</gene>
<sequence>MANLRLPSNYSSVPAEHLSVTLPRNLTPQGPGAVLLPLPLTASRRRRRLCCGGPAEWLRREL</sequence>
<comment type="caution">
    <text evidence="1">The sequence shown here is derived from an EMBL/GenBank/DDBJ whole genome shotgun (WGS) entry which is preliminary data.</text>
</comment>
<evidence type="ECO:0000313" key="1">
    <source>
        <dbReference type="EMBL" id="MPD01095.1"/>
    </source>
</evidence>
<accession>A0A5B7K8P8</accession>
<organism evidence="1 2">
    <name type="scientific">Portunus trituberculatus</name>
    <name type="common">Swimming crab</name>
    <name type="synonym">Neptunus trituberculatus</name>
    <dbReference type="NCBI Taxonomy" id="210409"/>
    <lineage>
        <taxon>Eukaryota</taxon>
        <taxon>Metazoa</taxon>
        <taxon>Ecdysozoa</taxon>
        <taxon>Arthropoda</taxon>
        <taxon>Crustacea</taxon>
        <taxon>Multicrustacea</taxon>
        <taxon>Malacostraca</taxon>
        <taxon>Eumalacostraca</taxon>
        <taxon>Eucarida</taxon>
        <taxon>Decapoda</taxon>
        <taxon>Pleocyemata</taxon>
        <taxon>Brachyura</taxon>
        <taxon>Eubrachyura</taxon>
        <taxon>Portunoidea</taxon>
        <taxon>Portunidae</taxon>
        <taxon>Portuninae</taxon>
        <taxon>Portunus</taxon>
    </lineage>
</organism>
<dbReference type="Proteomes" id="UP000324222">
    <property type="component" value="Unassembled WGS sequence"/>
</dbReference>